<reference evidence="2 3" key="1">
    <citation type="submission" date="2014-10" db="EMBL/GenBank/DDBJ databases">
        <title>Draft genome of the hookworm Ancylostoma caninum.</title>
        <authorList>
            <person name="Mitreva M."/>
        </authorList>
    </citation>
    <scope>NUCLEOTIDE SEQUENCE [LARGE SCALE GENOMIC DNA]</scope>
    <source>
        <strain evidence="2 3">Baltimore</strain>
    </source>
</reference>
<comment type="caution">
    <text evidence="2">The sequence shown here is derived from an EMBL/GenBank/DDBJ whole genome shotgun (WGS) entry which is preliminary data.</text>
</comment>
<feature type="transmembrane region" description="Helical" evidence="1">
    <location>
        <begin position="218"/>
        <end position="247"/>
    </location>
</feature>
<proteinExistence type="predicted"/>
<accession>A0A368G9A1</accession>
<gene>
    <name evidence="2" type="ORF">ANCCAN_14488</name>
</gene>
<sequence>MEPGGEATLDLSLFMSCERFSMLFDTGDEELNRLTFIFDGEELQKIDVDSPLNIEIPTPPPVIGGCREIDRKFLRINLIPRSRKLEVRLHEQVIIRPKRNSTEVVKILFPQKRACCLIRGILLTDDDEVEFTPIPTRKQRPLRIRTEHLSSDSTKAKQMVNLKKTSKGDPFARLPVTSSHTADYRLITDARIQPTPKPTTSVHEYQLISWTDMVNREWSVSFLVCSIFILIIMVAMISFGFCMFIYLQTRPDGGKKHYTVED</sequence>
<evidence type="ECO:0000313" key="3">
    <source>
        <dbReference type="Proteomes" id="UP000252519"/>
    </source>
</evidence>
<keyword evidence="1" id="KW-1133">Transmembrane helix</keyword>
<evidence type="ECO:0000256" key="1">
    <source>
        <dbReference type="SAM" id="Phobius"/>
    </source>
</evidence>
<keyword evidence="1" id="KW-0472">Membrane</keyword>
<dbReference type="OrthoDB" id="5799308at2759"/>
<name>A0A368G9A1_ANCCA</name>
<keyword evidence="1" id="KW-0812">Transmembrane</keyword>
<keyword evidence="3" id="KW-1185">Reference proteome</keyword>
<organism evidence="2 3">
    <name type="scientific">Ancylostoma caninum</name>
    <name type="common">Dog hookworm</name>
    <dbReference type="NCBI Taxonomy" id="29170"/>
    <lineage>
        <taxon>Eukaryota</taxon>
        <taxon>Metazoa</taxon>
        <taxon>Ecdysozoa</taxon>
        <taxon>Nematoda</taxon>
        <taxon>Chromadorea</taxon>
        <taxon>Rhabditida</taxon>
        <taxon>Rhabditina</taxon>
        <taxon>Rhabditomorpha</taxon>
        <taxon>Strongyloidea</taxon>
        <taxon>Ancylostomatidae</taxon>
        <taxon>Ancylostomatinae</taxon>
        <taxon>Ancylostoma</taxon>
    </lineage>
</organism>
<evidence type="ECO:0000313" key="2">
    <source>
        <dbReference type="EMBL" id="RCN39590.1"/>
    </source>
</evidence>
<dbReference type="EMBL" id="JOJR01000330">
    <property type="protein sequence ID" value="RCN39590.1"/>
    <property type="molecule type" value="Genomic_DNA"/>
</dbReference>
<dbReference type="Proteomes" id="UP000252519">
    <property type="component" value="Unassembled WGS sequence"/>
</dbReference>
<protein>
    <submittedName>
        <fullName evidence="2">Uncharacterized protein</fullName>
    </submittedName>
</protein>
<dbReference type="AlphaFoldDB" id="A0A368G9A1"/>